<proteinExistence type="predicted"/>
<protein>
    <submittedName>
        <fullName evidence="1">Uncharacterized protein</fullName>
    </submittedName>
</protein>
<comment type="caution">
    <text evidence="1">The sequence shown here is derived from an EMBL/GenBank/DDBJ whole genome shotgun (WGS) entry which is preliminary data.</text>
</comment>
<sequence>MQGVSQCPPIDLPPPLRKASISDIEGPQNTYGHSTTFTLRATEGDATVVIRIKKHLRVRKSRHSQIVLVEIERATGATCTVKKQLVAKFFDPLFVPVDELPDDDAPEELRQAVTNHFSAQETAAYLSLSSIQGTVVPVFYGEFACHFAERPSKSDQTVKVILIEYIDGWPLSWYSPGELTESQAQWIVVQTEAIVLQIHSHGVVHG</sequence>
<keyword evidence="2" id="KW-1185">Reference proteome</keyword>
<name>A0ACC3SSR4_LIPKO</name>
<evidence type="ECO:0000313" key="2">
    <source>
        <dbReference type="Proteomes" id="UP001433508"/>
    </source>
</evidence>
<reference evidence="2" key="1">
    <citation type="journal article" date="2024" name="Front. Bioeng. Biotechnol.">
        <title>Genome-scale model development and genomic sequencing of the oleaginous clade Lipomyces.</title>
        <authorList>
            <person name="Czajka J.J."/>
            <person name="Han Y."/>
            <person name="Kim J."/>
            <person name="Mondo S.J."/>
            <person name="Hofstad B.A."/>
            <person name="Robles A."/>
            <person name="Haridas S."/>
            <person name="Riley R."/>
            <person name="LaButti K."/>
            <person name="Pangilinan J."/>
            <person name="Andreopoulos W."/>
            <person name="Lipzen A."/>
            <person name="Yan J."/>
            <person name="Wang M."/>
            <person name="Ng V."/>
            <person name="Grigoriev I.V."/>
            <person name="Spatafora J.W."/>
            <person name="Magnuson J.K."/>
            <person name="Baker S.E."/>
            <person name="Pomraning K.R."/>
        </authorList>
    </citation>
    <scope>NUCLEOTIDE SEQUENCE [LARGE SCALE GENOMIC DNA]</scope>
    <source>
        <strain evidence="2">CBS 7786</strain>
    </source>
</reference>
<dbReference type="EMBL" id="MU971459">
    <property type="protein sequence ID" value="KAK9234638.1"/>
    <property type="molecule type" value="Genomic_DNA"/>
</dbReference>
<accession>A0ACC3SSR4</accession>
<gene>
    <name evidence="1" type="ORF">V1525DRAFT_412469</name>
</gene>
<dbReference type="Proteomes" id="UP001433508">
    <property type="component" value="Unassembled WGS sequence"/>
</dbReference>
<evidence type="ECO:0000313" key="1">
    <source>
        <dbReference type="EMBL" id="KAK9234638.1"/>
    </source>
</evidence>
<organism evidence="1 2">
    <name type="scientific">Lipomyces kononenkoae</name>
    <name type="common">Yeast</name>
    <dbReference type="NCBI Taxonomy" id="34357"/>
    <lineage>
        <taxon>Eukaryota</taxon>
        <taxon>Fungi</taxon>
        <taxon>Dikarya</taxon>
        <taxon>Ascomycota</taxon>
        <taxon>Saccharomycotina</taxon>
        <taxon>Lipomycetes</taxon>
        <taxon>Lipomycetales</taxon>
        <taxon>Lipomycetaceae</taxon>
        <taxon>Lipomyces</taxon>
    </lineage>
</organism>
<feature type="non-terminal residue" evidence="1">
    <location>
        <position position="206"/>
    </location>
</feature>